<reference evidence="2 3" key="1">
    <citation type="submission" date="2020-02" db="EMBL/GenBank/DDBJ databases">
        <title>Complete Genome Sequence of Lactobacillus sp. NFFJ11 Isolated from animal feed.</title>
        <authorList>
            <person name="Jung J.Y."/>
        </authorList>
    </citation>
    <scope>NUCLEOTIDE SEQUENCE [LARGE SCALE GENOMIC DNA]</scope>
    <source>
        <strain evidence="2 3">NFFJ11</strain>
    </source>
</reference>
<evidence type="ECO:0000313" key="2">
    <source>
        <dbReference type="EMBL" id="QMT84162.1"/>
    </source>
</evidence>
<name>A0A7L7KXU1_9LACO</name>
<dbReference type="SUPFAM" id="SSF89360">
    <property type="entry name" value="HesB-like domain"/>
    <property type="match status" value="1"/>
</dbReference>
<dbReference type="InterPro" id="IPR035903">
    <property type="entry name" value="HesB-like_dom_sf"/>
</dbReference>
<dbReference type="EMBL" id="CP049366">
    <property type="protein sequence ID" value="QMT84162.1"/>
    <property type="molecule type" value="Genomic_DNA"/>
</dbReference>
<dbReference type="Proteomes" id="UP000514410">
    <property type="component" value="Chromosome"/>
</dbReference>
<dbReference type="AlphaFoldDB" id="A0A7L7KXU1"/>
<protein>
    <submittedName>
        <fullName evidence="2">Iron-sulfur cluster biosynthesis family protein</fullName>
    </submittedName>
</protein>
<gene>
    <name evidence="2" type="ORF">G6534_05780</name>
</gene>
<dbReference type="InterPro" id="IPR000361">
    <property type="entry name" value="ATAP_core_dom"/>
</dbReference>
<accession>A0A7L7KXU1</accession>
<evidence type="ECO:0000259" key="1">
    <source>
        <dbReference type="Pfam" id="PF01521"/>
    </source>
</evidence>
<dbReference type="Pfam" id="PF01521">
    <property type="entry name" value="Fe-S_biosyn"/>
    <property type="match status" value="1"/>
</dbReference>
<sequence>MKLNIKPQAKEYLANKIPTKSNLLLTTTDGANNYANNSATCALVYSFQLIIINKPDSKFSIAVDNNAGYQIWMNPAEEYLFNDGLNLDFSHGSLVLSDNGGVMDSAVPVIDWRNLVK</sequence>
<dbReference type="KEGG" id="cpab:G6534_05780"/>
<dbReference type="Gene3D" id="2.60.300.12">
    <property type="entry name" value="HesB-like domain"/>
    <property type="match status" value="1"/>
</dbReference>
<proteinExistence type="predicted"/>
<dbReference type="RefSeq" id="WP_059073922.1">
    <property type="nucleotide sequence ID" value="NZ_CP049366.1"/>
</dbReference>
<organism evidence="2 3">
    <name type="scientific">Companilactobacillus pabuli</name>
    <dbReference type="NCBI Taxonomy" id="2714036"/>
    <lineage>
        <taxon>Bacteria</taxon>
        <taxon>Bacillati</taxon>
        <taxon>Bacillota</taxon>
        <taxon>Bacilli</taxon>
        <taxon>Lactobacillales</taxon>
        <taxon>Lactobacillaceae</taxon>
        <taxon>Companilactobacillus</taxon>
    </lineage>
</organism>
<feature type="domain" description="Core" evidence="1">
    <location>
        <begin position="1"/>
        <end position="111"/>
    </location>
</feature>
<evidence type="ECO:0000313" key="3">
    <source>
        <dbReference type="Proteomes" id="UP000514410"/>
    </source>
</evidence>
<keyword evidence="3" id="KW-1185">Reference proteome</keyword>